<dbReference type="InterPro" id="IPR012464">
    <property type="entry name" value="DUF1676"/>
</dbReference>
<dbReference type="Pfam" id="PF07898">
    <property type="entry name" value="DUF1676"/>
    <property type="match status" value="1"/>
</dbReference>
<dbReference type="RefSeq" id="XP_028138483.1">
    <property type="nucleotide sequence ID" value="XM_028282682.1"/>
</dbReference>
<dbReference type="AlphaFoldDB" id="A0A6P7G079"/>
<dbReference type="Proteomes" id="UP001652700">
    <property type="component" value="Unplaced"/>
</dbReference>
<keyword evidence="1" id="KW-1133">Transmembrane helix</keyword>
<dbReference type="InParanoid" id="A0A6P7G079"/>
<sequence>MDLGSGLKIKSSEPERISRHATISSLPDEHRAREDALDNLLFERFSEFMKSHTFEYKVPDDTINDLNKSVEEGRKKKGGGMKMKSMMMILTLKAATIGAIVLKLIGMVAFKALLIAKVAFTISSIIALKKLVETKHHTSTYEVLAAHPHYDEHNHFDRSFKHELPYRGYNGA</sequence>
<dbReference type="GO" id="GO:0016020">
    <property type="term" value="C:membrane"/>
    <property type="evidence" value="ECO:0007669"/>
    <property type="project" value="TreeGrafter"/>
</dbReference>
<dbReference type="PANTHER" id="PTHR21879">
    <property type="entry name" value="FI03362P-RELATED-RELATED"/>
    <property type="match status" value="1"/>
</dbReference>
<accession>A0A6P7G079</accession>
<reference evidence="2" key="2">
    <citation type="submission" date="2025-05" db="UniProtKB">
        <authorList>
            <consortium name="EnsemblMetazoa"/>
        </authorList>
    </citation>
    <scope>IDENTIFICATION</scope>
</reference>
<feature type="transmembrane region" description="Helical" evidence="1">
    <location>
        <begin position="85"/>
        <end position="102"/>
    </location>
</feature>
<evidence type="ECO:0000256" key="1">
    <source>
        <dbReference type="SAM" id="Phobius"/>
    </source>
</evidence>
<protein>
    <submittedName>
        <fullName evidence="4">Uncharacterized protein LOC114332896</fullName>
    </submittedName>
</protein>
<evidence type="ECO:0000313" key="4">
    <source>
        <dbReference type="RefSeq" id="XP_028138483.1"/>
    </source>
</evidence>
<keyword evidence="1" id="KW-0472">Membrane</keyword>
<dbReference type="GeneID" id="114332896"/>
<dbReference type="OrthoDB" id="8194491at2759"/>
<keyword evidence="1" id="KW-0812">Transmembrane</keyword>
<gene>
    <name evidence="4" type="primary">LOC114332896</name>
</gene>
<name>A0A6P7G079_DIAVI</name>
<evidence type="ECO:0000313" key="3">
    <source>
        <dbReference type="Proteomes" id="UP001652700"/>
    </source>
</evidence>
<dbReference type="EnsemblMetazoa" id="XM_028282682.2">
    <property type="protein sequence ID" value="XP_028138483.1"/>
    <property type="gene ID" value="LOC114332896"/>
</dbReference>
<dbReference type="PANTHER" id="PTHR21879:SF1">
    <property type="entry name" value="FI01546P"/>
    <property type="match status" value="1"/>
</dbReference>
<evidence type="ECO:0000313" key="2">
    <source>
        <dbReference type="EnsemblMetazoa" id="XP_028138483.1"/>
    </source>
</evidence>
<keyword evidence="3" id="KW-1185">Reference proteome</keyword>
<proteinExistence type="predicted"/>
<dbReference type="KEGG" id="dvv:114332896"/>
<reference evidence="4" key="1">
    <citation type="submission" date="2025-04" db="UniProtKB">
        <authorList>
            <consortium name="RefSeq"/>
        </authorList>
    </citation>
    <scope>IDENTIFICATION</scope>
    <source>
        <tissue evidence="4">Whole insect</tissue>
    </source>
</reference>
<dbReference type="FunCoup" id="A0A6P7G079">
    <property type="interactions" value="65"/>
</dbReference>
<organism evidence="4">
    <name type="scientific">Diabrotica virgifera virgifera</name>
    <name type="common">western corn rootworm</name>
    <dbReference type="NCBI Taxonomy" id="50390"/>
    <lineage>
        <taxon>Eukaryota</taxon>
        <taxon>Metazoa</taxon>
        <taxon>Ecdysozoa</taxon>
        <taxon>Arthropoda</taxon>
        <taxon>Hexapoda</taxon>
        <taxon>Insecta</taxon>
        <taxon>Pterygota</taxon>
        <taxon>Neoptera</taxon>
        <taxon>Endopterygota</taxon>
        <taxon>Coleoptera</taxon>
        <taxon>Polyphaga</taxon>
        <taxon>Cucujiformia</taxon>
        <taxon>Chrysomeloidea</taxon>
        <taxon>Chrysomelidae</taxon>
        <taxon>Galerucinae</taxon>
        <taxon>Diabroticina</taxon>
        <taxon>Diabroticites</taxon>
        <taxon>Diabrotica</taxon>
    </lineage>
</organism>